<feature type="binding site" evidence="7">
    <location>
        <begin position="52"/>
        <end position="53"/>
    </location>
    <ligand>
        <name>substrate</name>
    </ligand>
</feature>
<dbReference type="NCBIfam" id="TIGR00067">
    <property type="entry name" value="glut_race"/>
    <property type="match status" value="1"/>
</dbReference>
<feature type="active site" description="Proton donor/acceptor" evidence="7">
    <location>
        <position position="83"/>
    </location>
</feature>
<dbReference type="EMBL" id="SMBP01000006">
    <property type="protein sequence ID" value="TCU60631.1"/>
    <property type="molecule type" value="Genomic_DNA"/>
</dbReference>
<dbReference type="GO" id="GO:0008360">
    <property type="term" value="P:regulation of cell shape"/>
    <property type="evidence" value="ECO:0007669"/>
    <property type="project" value="UniProtKB-KW"/>
</dbReference>
<evidence type="ECO:0000256" key="6">
    <source>
        <dbReference type="ARBA" id="ARBA00023316"/>
    </source>
</evidence>
<evidence type="ECO:0000256" key="1">
    <source>
        <dbReference type="ARBA" id="ARBA00001602"/>
    </source>
</evidence>
<dbReference type="InterPro" id="IPR004391">
    <property type="entry name" value="Glu_race"/>
</dbReference>
<gene>
    <name evidence="7" type="primary">murI</name>
    <name evidence="8" type="ORF">EDD61_106142</name>
</gene>
<dbReference type="GO" id="GO:0071555">
    <property type="term" value="P:cell wall organization"/>
    <property type="evidence" value="ECO:0007669"/>
    <property type="project" value="UniProtKB-KW"/>
</dbReference>
<dbReference type="EC" id="5.1.1.3" evidence="2 7"/>
<evidence type="ECO:0000256" key="5">
    <source>
        <dbReference type="ARBA" id="ARBA00023235"/>
    </source>
</evidence>
<dbReference type="InterPro" id="IPR018187">
    <property type="entry name" value="Asp/Glu_racemase_AS_1"/>
</dbReference>
<keyword evidence="4 7" id="KW-0573">Peptidoglycan synthesis</keyword>
<dbReference type="Pfam" id="PF01177">
    <property type="entry name" value="Asp_Glu_race"/>
    <property type="match status" value="1"/>
</dbReference>
<dbReference type="InterPro" id="IPR001920">
    <property type="entry name" value="Asp/Glu_race"/>
</dbReference>
<comment type="caution">
    <text evidence="8">The sequence shown here is derived from an EMBL/GenBank/DDBJ whole genome shotgun (WGS) entry which is preliminary data.</text>
</comment>
<dbReference type="PANTHER" id="PTHR21198:SF3">
    <property type="entry name" value="GLUTAMATE RACEMASE"/>
    <property type="match status" value="1"/>
</dbReference>
<keyword evidence="3 7" id="KW-0133">Cell shape</keyword>
<dbReference type="PROSITE" id="PS00923">
    <property type="entry name" value="ASP_GLU_RACEMASE_1"/>
    <property type="match status" value="1"/>
</dbReference>
<dbReference type="FunFam" id="3.40.50.1860:FF:000001">
    <property type="entry name" value="Glutamate racemase"/>
    <property type="match status" value="1"/>
</dbReference>
<dbReference type="AlphaFoldDB" id="A0A4R3TEZ9"/>
<feature type="binding site" evidence="7">
    <location>
        <begin position="84"/>
        <end position="85"/>
    </location>
    <ligand>
        <name>substrate</name>
    </ligand>
</feature>
<evidence type="ECO:0000313" key="8">
    <source>
        <dbReference type="EMBL" id="TCU60631.1"/>
    </source>
</evidence>
<keyword evidence="6 7" id="KW-0961">Cell wall biogenesis/degradation</keyword>
<dbReference type="Proteomes" id="UP000295773">
    <property type="component" value="Unassembled WGS sequence"/>
</dbReference>
<reference evidence="8 9" key="1">
    <citation type="submission" date="2019-03" db="EMBL/GenBank/DDBJ databases">
        <title>Genomic Encyclopedia of Type Strains, Phase IV (KMG-IV): sequencing the most valuable type-strain genomes for metagenomic binning, comparative biology and taxonomic classification.</title>
        <authorList>
            <person name="Goeker M."/>
        </authorList>
    </citation>
    <scope>NUCLEOTIDE SEQUENCE [LARGE SCALE GENOMIC DNA]</scope>
    <source>
        <strain evidence="8 9">DSM 29481</strain>
    </source>
</reference>
<keyword evidence="9" id="KW-1185">Reference proteome</keyword>
<evidence type="ECO:0000313" key="9">
    <source>
        <dbReference type="Proteomes" id="UP000295773"/>
    </source>
</evidence>
<proteinExistence type="inferred from homology"/>
<name>A0A4R3TEZ9_9FIRM</name>
<keyword evidence="5 7" id="KW-0413">Isomerase</keyword>
<comment type="similarity">
    <text evidence="7">Belongs to the aspartate/glutamate racemases family.</text>
</comment>
<comment type="function">
    <text evidence="7">Provides the (R)-glutamate required for cell wall biosynthesis.</text>
</comment>
<organism evidence="8 9">
    <name type="scientific">Longicatena caecimuris</name>
    <dbReference type="NCBI Taxonomy" id="1796635"/>
    <lineage>
        <taxon>Bacteria</taxon>
        <taxon>Bacillati</taxon>
        <taxon>Bacillota</taxon>
        <taxon>Erysipelotrichia</taxon>
        <taxon>Erysipelotrichales</taxon>
        <taxon>Erysipelotrichaceae</taxon>
        <taxon>Longicatena</taxon>
    </lineage>
</organism>
<dbReference type="PANTHER" id="PTHR21198">
    <property type="entry name" value="GLUTAMATE RACEMASE"/>
    <property type="match status" value="1"/>
</dbReference>
<dbReference type="GO" id="GO:0008881">
    <property type="term" value="F:glutamate racemase activity"/>
    <property type="evidence" value="ECO:0007669"/>
    <property type="project" value="UniProtKB-UniRule"/>
</dbReference>
<dbReference type="InterPro" id="IPR015942">
    <property type="entry name" value="Asp/Glu/hydantoin_racemase"/>
</dbReference>
<dbReference type="UniPathway" id="UPA00219"/>
<comment type="catalytic activity">
    <reaction evidence="1 7">
        <text>L-glutamate = D-glutamate</text>
        <dbReference type="Rhea" id="RHEA:12813"/>
        <dbReference type="ChEBI" id="CHEBI:29985"/>
        <dbReference type="ChEBI" id="CHEBI:29986"/>
        <dbReference type="EC" id="5.1.1.3"/>
    </reaction>
</comment>
<feature type="binding site" evidence="7">
    <location>
        <begin position="196"/>
        <end position="197"/>
    </location>
    <ligand>
        <name>substrate</name>
    </ligand>
</feature>
<dbReference type="Gene3D" id="3.40.50.1860">
    <property type="match status" value="2"/>
</dbReference>
<sequence>MIYEESDDVTEIEKAIGVFDSGLGGISVLRELRRWMPKERYLYFGDSAFAPYGEKARTDITQRCIQICDELVNRGVKAIVIACNTATSACVEELRKRYPHLPIVGMEPALKPAVEGKQAQQVIVMATRFTLKEKKFELLMSRYQKEHCIYKLPTPKLVELVEQDKLEDHALVEATLREYFAPYDLSGIDSIVLGCTHFVFFREQIRHIVGNQIALVDGNAGTSRHVLELLEKHGTCQTEDGHHDITILNSSPDPAYIALSKKLLNIESF</sequence>
<evidence type="ECO:0000256" key="3">
    <source>
        <dbReference type="ARBA" id="ARBA00022960"/>
    </source>
</evidence>
<evidence type="ECO:0000256" key="4">
    <source>
        <dbReference type="ARBA" id="ARBA00022984"/>
    </source>
</evidence>
<dbReference type="HAMAP" id="MF_00258">
    <property type="entry name" value="Glu_racemase"/>
    <property type="match status" value="1"/>
</dbReference>
<comment type="pathway">
    <text evidence="7">Cell wall biogenesis; peptidoglycan biosynthesis.</text>
</comment>
<feature type="binding site" evidence="7">
    <location>
        <begin position="20"/>
        <end position="21"/>
    </location>
    <ligand>
        <name>substrate</name>
    </ligand>
</feature>
<evidence type="ECO:0000256" key="7">
    <source>
        <dbReference type="HAMAP-Rule" id="MF_00258"/>
    </source>
</evidence>
<protein>
    <recommendedName>
        <fullName evidence="2 7">Glutamate racemase</fullName>
        <ecNumber evidence="2 7">5.1.1.3</ecNumber>
    </recommendedName>
</protein>
<dbReference type="GO" id="GO:0009252">
    <property type="term" value="P:peptidoglycan biosynthetic process"/>
    <property type="evidence" value="ECO:0007669"/>
    <property type="project" value="UniProtKB-UniRule"/>
</dbReference>
<accession>A0A4R3TEZ9</accession>
<evidence type="ECO:0000256" key="2">
    <source>
        <dbReference type="ARBA" id="ARBA00013090"/>
    </source>
</evidence>
<feature type="active site" description="Proton donor/acceptor" evidence="7">
    <location>
        <position position="195"/>
    </location>
</feature>
<dbReference type="SUPFAM" id="SSF53681">
    <property type="entry name" value="Aspartate/glutamate racemase"/>
    <property type="match status" value="2"/>
</dbReference>